<evidence type="ECO:0008006" key="4">
    <source>
        <dbReference type="Google" id="ProtNLM"/>
    </source>
</evidence>
<feature type="compositionally biased region" description="Basic and acidic residues" evidence="1">
    <location>
        <begin position="378"/>
        <end position="387"/>
    </location>
</feature>
<dbReference type="AlphaFoldDB" id="A0A9Q1J4M6"/>
<dbReference type="Proteomes" id="UP001152622">
    <property type="component" value="Chromosome 3"/>
</dbReference>
<dbReference type="PANTHER" id="PTHR47642">
    <property type="entry name" value="ATP-DEPENDENT DNA HELICASE"/>
    <property type="match status" value="1"/>
</dbReference>
<reference evidence="2" key="1">
    <citation type="journal article" date="2023" name="Science">
        <title>Genome structures resolve the early diversification of teleost fishes.</title>
        <authorList>
            <person name="Parey E."/>
            <person name="Louis A."/>
            <person name="Montfort J."/>
            <person name="Bouchez O."/>
            <person name="Roques C."/>
            <person name="Iampietro C."/>
            <person name="Lluch J."/>
            <person name="Castinel A."/>
            <person name="Donnadieu C."/>
            <person name="Desvignes T."/>
            <person name="Floi Bucao C."/>
            <person name="Jouanno E."/>
            <person name="Wen M."/>
            <person name="Mejri S."/>
            <person name="Dirks R."/>
            <person name="Jansen H."/>
            <person name="Henkel C."/>
            <person name="Chen W.J."/>
            <person name="Zahm M."/>
            <person name="Cabau C."/>
            <person name="Klopp C."/>
            <person name="Thompson A.W."/>
            <person name="Robinson-Rechavi M."/>
            <person name="Braasch I."/>
            <person name="Lecointre G."/>
            <person name="Bobe J."/>
            <person name="Postlethwait J.H."/>
            <person name="Berthelot C."/>
            <person name="Roest Crollius H."/>
            <person name="Guiguen Y."/>
        </authorList>
    </citation>
    <scope>NUCLEOTIDE SEQUENCE</scope>
    <source>
        <strain evidence="2">WJC10195</strain>
    </source>
</reference>
<sequence>MLYMLDLWLREITLQPNKIFGGLAMFFFGDLMQLKPCQARYIFDEPQCPDYKLAFHIQSHWEQFEVITLEENHRQGEDHGYADILNRLRVGHQTEEDLAVLRTRIRPDTVGATYISCTDATVNKQNNLRLDELKTELLEIGAINHHPAILNFKPKVSSKGTVGNSAFLQTLRVKVGARVMLIHNLDTFDCLTNDSRGTLAAVIKDKLGSVIKMMIMFDEECQGAYKRRSQPQLQLKYPGCTPIEKVQFTYSLSKKQTQASSTATVYQFPLVVCYAATCHKFQGQEIAKPQKSAMDFRTVFQPAMGYVMLSRVPSLEQLHIIDSLPEANLYVDLNAMMELRRMESVSVTHVTLMTQKDNPPMREIRRIAQVAWETVAHSGDKRDEDPKVLATQSSSNVPLEPEDSVVSILKNTAPYASQDHSSHHDSVKGRWKGGQNKPQGGDIHHLTGGEKGDNGYFSHQEKNAGGSLHS</sequence>
<keyword evidence="3" id="KW-1185">Reference proteome</keyword>
<dbReference type="EMBL" id="JAINUF010000003">
    <property type="protein sequence ID" value="KAJ8369405.1"/>
    <property type="molecule type" value="Genomic_DNA"/>
</dbReference>
<dbReference type="InterPro" id="IPR027417">
    <property type="entry name" value="P-loop_NTPase"/>
</dbReference>
<feature type="region of interest" description="Disordered" evidence="1">
    <location>
        <begin position="414"/>
        <end position="470"/>
    </location>
</feature>
<evidence type="ECO:0000313" key="3">
    <source>
        <dbReference type="Proteomes" id="UP001152622"/>
    </source>
</evidence>
<dbReference type="SUPFAM" id="SSF52540">
    <property type="entry name" value="P-loop containing nucleoside triphosphate hydrolases"/>
    <property type="match status" value="1"/>
</dbReference>
<evidence type="ECO:0000313" key="2">
    <source>
        <dbReference type="EMBL" id="KAJ8369405.1"/>
    </source>
</evidence>
<comment type="caution">
    <text evidence="2">The sequence shown here is derived from an EMBL/GenBank/DDBJ whole genome shotgun (WGS) entry which is preliminary data.</text>
</comment>
<dbReference type="OrthoDB" id="416437at2759"/>
<organism evidence="2 3">
    <name type="scientific">Synaphobranchus kaupii</name>
    <name type="common">Kaup's arrowtooth eel</name>
    <dbReference type="NCBI Taxonomy" id="118154"/>
    <lineage>
        <taxon>Eukaryota</taxon>
        <taxon>Metazoa</taxon>
        <taxon>Chordata</taxon>
        <taxon>Craniata</taxon>
        <taxon>Vertebrata</taxon>
        <taxon>Euteleostomi</taxon>
        <taxon>Actinopterygii</taxon>
        <taxon>Neopterygii</taxon>
        <taxon>Teleostei</taxon>
        <taxon>Anguilliformes</taxon>
        <taxon>Synaphobranchidae</taxon>
        <taxon>Synaphobranchus</taxon>
    </lineage>
</organism>
<feature type="region of interest" description="Disordered" evidence="1">
    <location>
        <begin position="377"/>
        <end position="402"/>
    </location>
</feature>
<accession>A0A9Q1J4M6</accession>
<proteinExistence type="predicted"/>
<dbReference type="InterPro" id="IPR051055">
    <property type="entry name" value="PIF1_helicase"/>
</dbReference>
<gene>
    <name evidence="2" type="ORF">SKAU_G00094330</name>
</gene>
<name>A0A9Q1J4M6_SYNKA</name>
<feature type="compositionally biased region" description="Basic and acidic residues" evidence="1">
    <location>
        <begin position="442"/>
        <end position="453"/>
    </location>
</feature>
<protein>
    <recommendedName>
        <fullName evidence="4">DNA helicase</fullName>
    </recommendedName>
</protein>
<dbReference type="PANTHER" id="PTHR47642:SF6">
    <property type="entry name" value="ATP-DEPENDENT DNA HELICASE"/>
    <property type="match status" value="1"/>
</dbReference>
<evidence type="ECO:0000256" key="1">
    <source>
        <dbReference type="SAM" id="MobiDB-lite"/>
    </source>
</evidence>